<gene>
    <name evidence="1" type="ORF">G7043_03055</name>
</gene>
<dbReference type="Proteomes" id="UP000481360">
    <property type="component" value="Unassembled WGS sequence"/>
</dbReference>
<keyword evidence="2" id="KW-1185">Reference proteome</keyword>
<evidence type="ECO:0000313" key="2">
    <source>
        <dbReference type="Proteomes" id="UP000481360"/>
    </source>
</evidence>
<organism evidence="1 2">
    <name type="scientific">Lentzea alba</name>
    <dbReference type="NCBI Taxonomy" id="2714351"/>
    <lineage>
        <taxon>Bacteria</taxon>
        <taxon>Bacillati</taxon>
        <taxon>Actinomycetota</taxon>
        <taxon>Actinomycetes</taxon>
        <taxon>Pseudonocardiales</taxon>
        <taxon>Pseudonocardiaceae</taxon>
        <taxon>Lentzea</taxon>
    </lineage>
</organism>
<proteinExistence type="predicted"/>
<dbReference type="AlphaFoldDB" id="A0A7C9RMJ9"/>
<accession>A0A7C9RMJ9</accession>
<protein>
    <submittedName>
        <fullName evidence="1">Uncharacterized protein</fullName>
    </submittedName>
</protein>
<name>A0A7C9RMJ9_9PSEU</name>
<comment type="caution">
    <text evidence="1">The sequence shown here is derived from an EMBL/GenBank/DDBJ whole genome shotgun (WGS) entry which is preliminary data.</text>
</comment>
<sequence>MSDEEAIARQGRKRFSKVFVSLDAAIRSGAGGDWEFSDRADPEYDEVLAELTANKDD</sequence>
<reference evidence="1 2" key="1">
    <citation type="submission" date="2020-03" db="EMBL/GenBank/DDBJ databases">
        <title>Isolation and identification of active actinomycetes.</title>
        <authorList>
            <person name="Sun X."/>
        </authorList>
    </citation>
    <scope>NUCLEOTIDE SEQUENCE [LARGE SCALE GENOMIC DNA]</scope>
    <source>
        <strain evidence="1 2">NEAU-D13</strain>
    </source>
</reference>
<dbReference type="RefSeq" id="WP_166043604.1">
    <property type="nucleotide sequence ID" value="NZ_JAAMPJ010000001.1"/>
</dbReference>
<dbReference type="EMBL" id="JAAMPJ010000001">
    <property type="protein sequence ID" value="NGY57907.1"/>
    <property type="molecule type" value="Genomic_DNA"/>
</dbReference>
<evidence type="ECO:0000313" key="1">
    <source>
        <dbReference type="EMBL" id="NGY57907.1"/>
    </source>
</evidence>